<dbReference type="InterPro" id="IPR046684">
    <property type="entry name" value="DUF6554"/>
</dbReference>
<evidence type="ECO:0000256" key="2">
    <source>
        <dbReference type="SAM" id="SignalP"/>
    </source>
</evidence>
<reference evidence="4" key="1">
    <citation type="journal article" date="2014" name="Sci. Data">
        <title>Genomes of diverse isolates of the marine cyanobacterium Prochlorococcus.</title>
        <authorList>
            <person name="Biller S."/>
            <person name="Berube P."/>
            <person name="Thompson J."/>
            <person name="Kelly L."/>
            <person name="Roggensack S."/>
            <person name="Awad L."/>
            <person name="Roache-Johnson K."/>
            <person name="Ding H."/>
            <person name="Giovannoni S.J."/>
            <person name="Moore L.R."/>
            <person name="Chisholm S.W."/>
        </authorList>
    </citation>
    <scope>NUCLEOTIDE SEQUENCE [LARGE SCALE GENOMIC DNA]</scope>
    <source>
        <strain evidence="4">MIT 9201</strain>
    </source>
</reference>
<name>A0A0A2A1N0_PROMR</name>
<evidence type="ECO:0000313" key="3">
    <source>
        <dbReference type="EMBL" id="KGF94761.1"/>
    </source>
</evidence>
<comment type="caution">
    <text evidence="3">The sequence shown here is derived from an EMBL/GenBank/DDBJ whole genome shotgun (WGS) entry which is preliminary data.</text>
</comment>
<dbReference type="EMBL" id="JNAL01000018">
    <property type="protein sequence ID" value="KGF94761.1"/>
    <property type="molecule type" value="Genomic_DNA"/>
</dbReference>
<dbReference type="Pfam" id="PF20191">
    <property type="entry name" value="DUF6554"/>
    <property type="match status" value="1"/>
</dbReference>
<feature type="region of interest" description="Disordered" evidence="1">
    <location>
        <begin position="108"/>
        <end position="150"/>
    </location>
</feature>
<accession>A0A0A2A1N0</accession>
<evidence type="ECO:0000313" key="4">
    <source>
        <dbReference type="Proteomes" id="UP000030355"/>
    </source>
</evidence>
<dbReference type="STRING" id="93057.EU95_1980"/>
<feature type="signal peptide" evidence="2">
    <location>
        <begin position="1"/>
        <end position="23"/>
    </location>
</feature>
<dbReference type="OrthoDB" id="558974at2"/>
<dbReference type="AlphaFoldDB" id="A0A0A2A1N0"/>
<dbReference type="Proteomes" id="UP000030355">
    <property type="component" value="Unassembled WGS sequence"/>
</dbReference>
<dbReference type="eggNOG" id="ENOG5030MJ7">
    <property type="taxonomic scope" value="Bacteria"/>
</dbReference>
<keyword evidence="2" id="KW-0732">Signal</keyword>
<feature type="compositionally biased region" description="Acidic residues" evidence="1">
    <location>
        <begin position="132"/>
        <end position="143"/>
    </location>
</feature>
<proteinExistence type="predicted"/>
<sequence>MQRSKKKKLICLALGIFAPFTLTTYKVKASSFGAEIFCTMRDGGNDHESSWDAAYSYIKKQKGGWFKVSPKNAAAQITETVIREKEKFSYCIEYLDNLHPNRKLLRDLEREEERKEKEAKDRENKRKRLEKELEETNDEFSEDTFERYSY</sequence>
<gene>
    <name evidence="3" type="ORF">EU95_1980</name>
</gene>
<feature type="compositionally biased region" description="Basic and acidic residues" evidence="1">
    <location>
        <begin position="108"/>
        <end position="124"/>
    </location>
</feature>
<protein>
    <submittedName>
        <fullName evidence="3">Putative Bacterial type II secretion system pr</fullName>
    </submittedName>
</protein>
<organism evidence="3 4">
    <name type="scientific">Prochlorococcus marinus str. MIT 9201</name>
    <dbReference type="NCBI Taxonomy" id="93057"/>
    <lineage>
        <taxon>Bacteria</taxon>
        <taxon>Bacillati</taxon>
        <taxon>Cyanobacteriota</taxon>
        <taxon>Cyanophyceae</taxon>
        <taxon>Synechococcales</taxon>
        <taxon>Prochlorococcaceae</taxon>
        <taxon>Prochlorococcus</taxon>
    </lineage>
</organism>
<evidence type="ECO:0000256" key="1">
    <source>
        <dbReference type="SAM" id="MobiDB-lite"/>
    </source>
</evidence>
<feature type="chain" id="PRO_5001996958" evidence="2">
    <location>
        <begin position="24"/>
        <end position="150"/>
    </location>
</feature>
<dbReference type="RefSeq" id="WP_032523045.1">
    <property type="nucleotide sequence ID" value="NZ_CP138977.1"/>
</dbReference>